<feature type="chain" id="PRO_5035487379" description="Carboxylic ester hydrolase" evidence="3">
    <location>
        <begin position="21"/>
        <end position="327"/>
    </location>
</feature>
<accession>A0A8J9W432</accession>
<keyword evidence="3" id="KW-0732">Signal</keyword>
<dbReference type="InterPro" id="IPR019826">
    <property type="entry name" value="Carboxylesterase_B_AS"/>
</dbReference>
<sequence>MKTLPNLLLSALLLSASCAAQEPVVPTKYGRISGYTAAADYSGAAVRTFLGVPFAKPPTGDLRFMPPVEPEPWDGVREATTFGAACPQEGMYLPGFAEPFYTADRDWSEDCLYMDVYAPVRSSGAEDPLAVMVYIHGGGWQVGTGSNSNGTQLAAEQNVIVVTFNYRLGVFGFLGTGDHHAPGNAGLLDQTEAIRWVKDNIANFGGDGDRITIFGLSAGGMAVSLHLLSPLNSGLFHRAITQSGSPFTPAFLGTKSWSPVTPAFLGTKRVYLHSGLPRNQGQFSVSVLTLTLTLTLNSDLFRRAITQSGSPFTPAFLGTKVSFLSQF</sequence>
<keyword evidence="6" id="KW-1185">Reference proteome</keyword>
<dbReference type="AlphaFoldDB" id="A0A8J9W432"/>
<feature type="domain" description="Carboxylesterase type B" evidence="4">
    <location>
        <begin position="21"/>
        <end position="255"/>
    </location>
</feature>
<evidence type="ECO:0000256" key="1">
    <source>
        <dbReference type="ARBA" id="ARBA00005964"/>
    </source>
</evidence>
<reference evidence="5" key="1">
    <citation type="submission" date="2022-01" db="EMBL/GenBank/DDBJ databases">
        <authorList>
            <person name="Braso-Vives M."/>
        </authorList>
    </citation>
    <scope>NUCLEOTIDE SEQUENCE</scope>
</reference>
<evidence type="ECO:0000259" key="4">
    <source>
        <dbReference type="Pfam" id="PF00135"/>
    </source>
</evidence>
<dbReference type="InterPro" id="IPR029058">
    <property type="entry name" value="AB_hydrolase_fold"/>
</dbReference>
<evidence type="ECO:0000256" key="2">
    <source>
        <dbReference type="ARBA" id="ARBA00022801"/>
    </source>
</evidence>
<dbReference type="Gene3D" id="3.40.50.1820">
    <property type="entry name" value="alpha/beta hydrolase"/>
    <property type="match status" value="1"/>
</dbReference>
<keyword evidence="2 3" id="KW-0378">Hydrolase</keyword>
<dbReference type="SUPFAM" id="SSF53474">
    <property type="entry name" value="alpha/beta-Hydrolases"/>
    <property type="match status" value="1"/>
</dbReference>
<comment type="similarity">
    <text evidence="1 3">Belongs to the type-B carboxylesterase/lipase family.</text>
</comment>
<dbReference type="Proteomes" id="UP000838412">
    <property type="component" value="Chromosome 11"/>
</dbReference>
<dbReference type="EC" id="3.1.1.-" evidence="3"/>
<gene>
    <name evidence="5" type="primary">CES4A</name>
    <name evidence="5" type="ORF">BLAG_LOCUS3722</name>
</gene>
<dbReference type="InterPro" id="IPR002018">
    <property type="entry name" value="CarbesteraseB"/>
</dbReference>
<organism evidence="5 6">
    <name type="scientific">Branchiostoma lanceolatum</name>
    <name type="common">Common lancelet</name>
    <name type="synonym">Amphioxus lanceolatum</name>
    <dbReference type="NCBI Taxonomy" id="7740"/>
    <lineage>
        <taxon>Eukaryota</taxon>
        <taxon>Metazoa</taxon>
        <taxon>Chordata</taxon>
        <taxon>Cephalochordata</taxon>
        <taxon>Leptocardii</taxon>
        <taxon>Amphioxiformes</taxon>
        <taxon>Branchiostomatidae</taxon>
        <taxon>Branchiostoma</taxon>
    </lineage>
</organism>
<dbReference type="GO" id="GO:0016787">
    <property type="term" value="F:hydrolase activity"/>
    <property type="evidence" value="ECO:0007669"/>
    <property type="project" value="UniProtKB-KW"/>
</dbReference>
<name>A0A8J9W432_BRALA</name>
<dbReference type="PROSITE" id="PS51257">
    <property type="entry name" value="PROKAR_LIPOPROTEIN"/>
    <property type="match status" value="1"/>
</dbReference>
<dbReference type="OrthoDB" id="3200163at2759"/>
<proteinExistence type="inferred from homology"/>
<dbReference type="EMBL" id="OV696696">
    <property type="protein sequence ID" value="CAH1239405.1"/>
    <property type="molecule type" value="Genomic_DNA"/>
</dbReference>
<dbReference type="PROSITE" id="PS00122">
    <property type="entry name" value="CARBOXYLESTERASE_B_1"/>
    <property type="match status" value="1"/>
</dbReference>
<evidence type="ECO:0000256" key="3">
    <source>
        <dbReference type="RuleBase" id="RU361235"/>
    </source>
</evidence>
<dbReference type="PANTHER" id="PTHR43903">
    <property type="entry name" value="NEUROLIGIN"/>
    <property type="match status" value="1"/>
</dbReference>
<feature type="signal peptide" evidence="3">
    <location>
        <begin position="1"/>
        <end position="20"/>
    </location>
</feature>
<evidence type="ECO:0000313" key="5">
    <source>
        <dbReference type="EMBL" id="CAH1239405.1"/>
    </source>
</evidence>
<dbReference type="InterPro" id="IPR051093">
    <property type="entry name" value="Neuroligin/BSAL"/>
</dbReference>
<protein>
    <recommendedName>
        <fullName evidence="3">Carboxylic ester hydrolase</fullName>
        <ecNumber evidence="3">3.1.1.-</ecNumber>
    </recommendedName>
</protein>
<evidence type="ECO:0000313" key="6">
    <source>
        <dbReference type="Proteomes" id="UP000838412"/>
    </source>
</evidence>
<dbReference type="Pfam" id="PF00135">
    <property type="entry name" value="COesterase"/>
    <property type="match status" value="1"/>
</dbReference>